<keyword evidence="2" id="KW-0560">Oxidoreductase</keyword>
<dbReference type="GO" id="GO:0008113">
    <property type="term" value="F:peptide-methionine (S)-S-oxide reductase activity"/>
    <property type="evidence" value="ECO:0007669"/>
    <property type="project" value="UniProtKB-EC"/>
</dbReference>
<evidence type="ECO:0000256" key="4">
    <source>
        <dbReference type="ARBA" id="ARBA00048782"/>
    </source>
</evidence>
<dbReference type="RefSeq" id="WP_117160125.1">
    <property type="nucleotide sequence ID" value="NZ_QVID01000002.1"/>
</dbReference>
<accession>A0A3E1Q7R0</accession>
<dbReference type="InterPro" id="IPR002569">
    <property type="entry name" value="Met_Sox_Rdtase_MsrA_dom"/>
</dbReference>
<dbReference type="OrthoDB" id="4174719at2"/>
<dbReference type="EMBL" id="QVID01000002">
    <property type="protein sequence ID" value="RFN58177.1"/>
    <property type="molecule type" value="Genomic_DNA"/>
</dbReference>
<name>A0A3E1Q7R0_9FLAO</name>
<comment type="catalytic activity">
    <reaction evidence="3">
        <text>L-methionyl-[protein] + [thioredoxin]-disulfide + H2O = L-methionyl-(S)-S-oxide-[protein] + [thioredoxin]-dithiol</text>
        <dbReference type="Rhea" id="RHEA:14217"/>
        <dbReference type="Rhea" id="RHEA-COMP:10698"/>
        <dbReference type="Rhea" id="RHEA-COMP:10700"/>
        <dbReference type="Rhea" id="RHEA-COMP:12313"/>
        <dbReference type="Rhea" id="RHEA-COMP:12315"/>
        <dbReference type="ChEBI" id="CHEBI:15377"/>
        <dbReference type="ChEBI" id="CHEBI:16044"/>
        <dbReference type="ChEBI" id="CHEBI:29950"/>
        <dbReference type="ChEBI" id="CHEBI:44120"/>
        <dbReference type="ChEBI" id="CHEBI:50058"/>
        <dbReference type="EC" id="1.8.4.11"/>
    </reaction>
</comment>
<gene>
    <name evidence="6" type="ORF">DZ858_13165</name>
</gene>
<proteinExistence type="predicted"/>
<keyword evidence="7" id="KW-1185">Reference proteome</keyword>
<dbReference type="Gene3D" id="3.30.1060.10">
    <property type="entry name" value="Peptide methionine sulphoxide reductase MsrA"/>
    <property type="match status" value="1"/>
</dbReference>
<evidence type="ECO:0000313" key="7">
    <source>
        <dbReference type="Proteomes" id="UP000261082"/>
    </source>
</evidence>
<dbReference type="AlphaFoldDB" id="A0A3E1Q7R0"/>
<dbReference type="InterPro" id="IPR036509">
    <property type="entry name" value="Met_Sox_Rdtase_MsrA_sf"/>
</dbReference>
<evidence type="ECO:0000256" key="2">
    <source>
        <dbReference type="ARBA" id="ARBA00023002"/>
    </source>
</evidence>
<comment type="catalytic activity">
    <reaction evidence="4">
        <text>[thioredoxin]-disulfide + L-methionine + H2O = L-methionine (S)-S-oxide + [thioredoxin]-dithiol</text>
        <dbReference type="Rhea" id="RHEA:19993"/>
        <dbReference type="Rhea" id="RHEA-COMP:10698"/>
        <dbReference type="Rhea" id="RHEA-COMP:10700"/>
        <dbReference type="ChEBI" id="CHEBI:15377"/>
        <dbReference type="ChEBI" id="CHEBI:29950"/>
        <dbReference type="ChEBI" id="CHEBI:50058"/>
        <dbReference type="ChEBI" id="CHEBI:57844"/>
        <dbReference type="ChEBI" id="CHEBI:58772"/>
        <dbReference type="EC" id="1.8.4.11"/>
    </reaction>
</comment>
<reference evidence="6 7" key="1">
    <citation type="journal article" date="2007" name="Int. J. Syst. Evol. Microbiol.">
        <title>Marixanthomonas ophiurae gen. nov., sp. nov., a marine bacterium of the family Flavobacteriaceae isolated from a deep-sea brittle star.</title>
        <authorList>
            <person name="Romanenko L.A."/>
            <person name="Uchino M."/>
            <person name="Frolova G.M."/>
            <person name="Mikhailov V.V."/>
        </authorList>
    </citation>
    <scope>NUCLEOTIDE SEQUENCE [LARGE SCALE GENOMIC DNA]</scope>
    <source>
        <strain evidence="6 7">KMM 3046</strain>
    </source>
</reference>
<evidence type="ECO:0000313" key="6">
    <source>
        <dbReference type="EMBL" id="RFN58177.1"/>
    </source>
</evidence>
<comment type="caution">
    <text evidence="6">The sequence shown here is derived from an EMBL/GenBank/DDBJ whole genome shotgun (WGS) entry which is preliminary data.</text>
</comment>
<evidence type="ECO:0000256" key="3">
    <source>
        <dbReference type="ARBA" id="ARBA00047806"/>
    </source>
</evidence>
<dbReference type="Proteomes" id="UP000261082">
    <property type="component" value="Unassembled WGS sequence"/>
</dbReference>
<evidence type="ECO:0000256" key="1">
    <source>
        <dbReference type="ARBA" id="ARBA00012502"/>
    </source>
</evidence>
<feature type="domain" description="Peptide methionine sulphoxide reductase MsrA" evidence="5">
    <location>
        <begin position="5"/>
        <end position="141"/>
    </location>
</feature>
<organism evidence="6 7">
    <name type="scientific">Marixanthomonas ophiurae</name>
    <dbReference type="NCBI Taxonomy" id="387659"/>
    <lineage>
        <taxon>Bacteria</taxon>
        <taxon>Pseudomonadati</taxon>
        <taxon>Bacteroidota</taxon>
        <taxon>Flavobacteriia</taxon>
        <taxon>Flavobacteriales</taxon>
        <taxon>Flavobacteriaceae</taxon>
        <taxon>Marixanthomonas</taxon>
    </lineage>
</organism>
<dbReference type="PANTHER" id="PTHR43774">
    <property type="entry name" value="PEPTIDE METHIONINE SULFOXIDE REDUCTASE"/>
    <property type="match status" value="1"/>
</dbReference>
<dbReference type="EC" id="1.8.4.11" evidence="1"/>
<dbReference type="Pfam" id="PF01625">
    <property type="entry name" value="PMSR"/>
    <property type="match status" value="1"/>
</dbReference>
<protein>
    <recommendedName>
        <fullName evidence="1">peptide-methionine (S)-S-oxide reductase</fullName>
        <ecNumber evidence="1">1.8.4.11</ecNumber>
    </recommendedName>
</protein>
<dbReference type="SUPFAM" id="SSF55068">
    <property type="entry name" value="Peptide methionine sulfoxide reductase"/>
    <property type="match status" value="1"/>
</dbReference>
<dbReference type="PANTHER" id="PTHR43774:SF1">
    <property type="entry name" value="PEPTIDE METHIONINE SULFOXIDE REDUCTASE MSRA 2"/>
    <property type="match status" value="1"/>
</dbReference>
<sequence>MHTKKIALGGGCHWCTEAVFQSLVGVERVELGYVASTGDNTSFSEAVVVHFNPEKINLKTLIEIHLHTHKSTSNHSLRERYRSAVYYFNVRQEQLAQEYIKSLQRDFDELIISEVLPFSAFKPSRESLHNYYKTNPERPFCKRFINPKIKLLLHQFSKHMRSMEHPVLKE</sequence>
<evidence type="ECO:0000259" key="5">
    <source>
        <dbReference type="Pfam" id="PF01625"/>
    </source>
</evidence>